<proteinExistence type="predicted"/>
<comment type="caution">
    <text evidence="3">The sequence shown here is derived from an EMBL/GenBank/DDBJ whole genome shotgun (WGS) entry which is preliminary data.</text>
</comment>
<organism evidence="3 4">
    <name type="scientific">Aphis craccivora</name>
    <name type="common">Cowpea aphid</name>
    <dbReference type="NCBI Taxonomy" id="307492"/>
    <lineage>
        <taxon>Eukaryota</taxon>
        <taxon>Metazoa</taxon>
        <taxon>Ecdysozoa</taxon>
        <taxon>Arthropoda</taxon>
        <taxon>Hexapoda</taxon>
        <taxon>Insecta</taxon>
        <taxon>Pterygota</taxon>
        <taxon>Neoptera</taxon>
        <taxon>Paraneoptera</taxon>
        <taxon>Hemiptera</taxon>
        <taxon>Sternorrhyncha</taxon>
        <taxon>Aphidomorpha</taxon>
        <taxon>Aphidoidea</taxon>
        <taxon>Aphididae</taxon>
        <taxon>Aphidini</taxon>
        <taxon>Aphis</taxon>
        <taxon>Aphis</taxon>
    </lineage>
</organism>
<keyword evidence="4" id="KW-1185">Reference proteome</keyword>
<evidence type="ECO:0000313" key="3">
    <source>
        <dbReference type="EMBL" id="KAF0761904.1"/>
    </source>
</evidence>
<dbReference type="EMBL" id="VUJU01002269">
    <property type="protein sequence ID" value="KAF0761904.1"/>
    <property type="molecule type" value="Genomic_DNA"/>
</dbReference>
<dbReference type="CDD" id="cd09240">
    <property type="entry name" value="BRO1_Alix"/>
    <property type="match status" value="1"/>
</dbReference>
<accession>A0A6G0YVL8</accession>
<dbReference type="GO" id="GO:0005768">
    <property type="term" value="C:endosome"/>
    <property type="evidence" value="ECO:0007669"/>
    <property type="project" value="TreeGrafter"/>
</dbReference>
<feature type="coiled-coil region" evidence="1">
    <location>
        <begin position="366"/>
        <end position="393"/>
    </location>
</feature>
<feature type="coiled-coil region" evidence="1">
    <location>
        <begin position="618"/>
        <end position="652"/>
    </location>
</feature>
<dbReference type="PANTHER" id="PTHR23030">
    <property type="entry name" value="PCD6 INTERACTING PROTEIN-RELATED"/>
    <property type="match status" value="1"/>
</dbReference>
<dbReference type="PROSITE" id="PS51180">
    <property type="entry name" value="BRO1"/>
    <property type="match status" value="1"/>
</dbReference>
<dbReference type="Gene3D" id="1.25.40.280">
    <property type="entry name" value="alix/aip1 like domains"/>
    <property type="match status" value="1"/>
</dbReference>
<name>A0A6G0YVL8_APHCR</name>
<keyword evidence="1" id="KW-0175">Coiled coil</keyword>
<dbReference type="Pfam" id="PF13949">
    <property type="entry name" value="ALIX_LYPXL_bnd"/>
    <property type="match status" value="1"/>
</dbReference>
<dbReference type="Gene3D" id="1.20.120.560">
    <property type="entry name" value="alix/aip1 in complex with the ypdl late domain"/>
    <property type="match status" value="1"/>
</dbReference>
<dbReference type="Proteomes" id="UP000478052">
    <property type="component" value="Unassembled WGS sequence"/>
</dbReference>
<gene>
    <name evidence="3" type="ORF">FWK35_00008401</name>
</gene>
<reference evidence="3 4" key="1">
    <citation type="submission" date="2019-08" db="EMBL/GenBank/DDBJ databases">
        <title>Whole genome of Aphis craccivora.</title>
        <authorList>
            <person name="Voronova N.V."/>
            <person name="Shulinski R.S."/>
            <person name="Bandarenka Y.V."/>
            <person name="Zhorov D.G."/>
            <person name="Warner D."/>
        </authorList>
    </citation>
    <scope>NUCLEOTIDE SEQUENCE [LARGE SCALE GENOMIC DNA]</scope>
    <source>
        <strain evidence="3">180601</strain>
        <tissue evidence="3">Whole Body</tissue>
    </source>
</reference>
<evidence type="ECO:0000313" key="4">
    <source>
        <dbReference type="Proteomes" id="UP000478052"/>
    </source>
</evidence>
<dbReference type="SMART" id="SM01041">
    <property type="entry name" value="BRO1"/>
    <property type="match status" value="1"/>
</dbReference>
<dbReference type="PANTHER" id="PTHR23030:SF39">
    <property type="entry name" value="PROGRAMMED CELL DEATH 6-INTERACTING PROTEIN"/>
    <property type="match status" value="1"/>
</dbReference>
<sequence length="866" mass="97913">MATTTLLAVPTKRASEVNIVKPLRNLISSHYNSADNPEDYTEAINELSKLRNQALWKVLDKYDNSLELIYTYYDQITSLESKVPPSEVQIPFKWKDAFNKMTSFFANGKVSITLCSFAYERICVLFNIAAQQSAIAAAQNLETDDGLKMAAKFLQQSAGIFNTLKTTVMNVIQQDPTPDLNPDTLAMLSSLMLAQAQEVFIVKANIEPLRLIQSFSMLLYFRCNLPNLVCPLLNLYMFILSFQCFLGLPFGLFSDGLLEPLSFFCNLFAEVFLTVDKMKDQTIAKLCAQCEEYYAETAKMMERETVMMSLDKEWTSNVYGKQAIFHGLSQYYQAMVCKNNKTVGEQIARLNVAISFLKVGQDRCARSLYNELLNKATQELNEAKKDNDFIYHERIPDVKHLELISKVAIAKPTSVPSKFSSKFKDLFEDLVPISVQQALSAYDVRKTELVNSEIGKLRESTQILNGCLASLNLPAALEDVKGVGIPQSLIEKSNNVRMNGGVHKLENMIRELPELLKRNEEIINESERMLNEEQASDEQLHAQFKEKWNRTKSNVLTQVFKVNITKYREIIKNAKVADKMIHEKFETHKRAIYLLSEGQEAMKNVLPVGSSSGVNFANSTAADKLKHLMEEVEALKNERDVIETELKCATTDMKSKFLNALSEEGSIHEANLSTESLDQSYGHLKAQVNDSLARQEKLLSNIQVVNTEFCREKSSGGQREALFKDLASGYDVFNDLQNNLVEGTKFYNDLTEILITAQNKISDFCFARKAEKEELLKTLTSDLSREKPISIPATSAKTHELPIGAQLPYPVQPQGMPLPYTLPRTGPSYQPYMCAPPMPTTYNPYATLHHYQPQGTIYYNYIVTQE</sequence>
<dbReference type="GO" id="GO:0000281">
    <property type="term" value="P:mitotic cytokinesis"/>
    <property type="evidence" value="ECO:0007669"/>
    <property type="project" value="TreeGrafter"/>
</dbReference>
<dbReference type="CDD" id="cd09235">
    <property type="entry name" value="V_Alix"/>
    <property type="match status" value="1"/>
</dbReference>
<feature type="coiled-coil region" evidence="1">
    <location>
        <begin position="505"/>
        <end position="536"/>
    </location>
</feature>
<protein>
    <submittedName>
        <fullName evidence="3">Programmed cell death 6-interacting protein</fullName>
    </submittedName>
</protein>
<dbReference type="OrthoDB" id="2141925at2759"/>
<dbReference type="InterPro" id="IPR025304">
    <property type="entry name" value="ALIX_V_dom"/>
</dbReference>
<dbReference type="InterPro" id="IPR038499">
    <property type="entry name" value="BRO1_sf"/>
</dbReference>
<dbReference type="Gene3D" id="1.20.140.50">
    <property type="entry name" value="alix/aip1 like domains"/>
    <property type="match status" value="1"/>
</dbReference>
<dbReference type="Pfam" id="PF03097">
    <property type="entry name" value="BRO1"/>
    <property type="match status" value="2"/>
</dbReference>
<feature type="domain" description="BRO1" evidence="2">
    <location>
        <begin position="5"/>
        <end position="464"/>
    </location>
</feature>
<evidence type="ECO:0000259" key="2">
    <source>
        <dbReference type="PROSITE" id="PS51180"/>
    </source>
</evidence>
<dbReference type="InterPro" id="IPR004328">
    <property type="entry name" value="BRO1_dom"/>
</dbReference>
<evidence type="ECO:0000256" key="1">
    <source>
        <dbReference type="SAM" id="Coils"/>
    </source>
</evidence>
<dbReference type="AlphaFoldDB" id="A0A6G0YVL8"/>